<name>A0ABT6C7T4_9MICO</name>
<gene>
    <name evidence="1" type="ORF">P4R38_12120</name>
</gene>
<dbReference type="PANTHER" id="PTHR30037:SF4">
    <property type="entry name" value="DNA-3-METHYLADENINE GLYCOSYLASE I"/>
    <property type="match status" value="1"/>
</dbReference>
<organism evidence="1 2">
    <name type="scientific">Luteipulveratus flavus</name>
    <dbReference type="NCBI Taxonomy" id="3031728"/>
    <lineage>
        <taxon>Bacteria</taxon>
        <taxon>Bacillati</taxon>
        <taxon>Actinomycetota</taxon>
        <taxon>Actinomycetes</taxon>
        <taxon>Micrococcales</taxon>
        <taxon>Dermacoccaceae</taxon>
        <taxon>Luteipulveratus</taxon>
    </lineage>
</organism>
<reference evidence="1 2" key="1">
    <citation type="submission" date="2023-03" db="EMBL/GenBank/DDBJ databases">
        <title>YIM 133296 draft genome.</title>
        <authorList>
            <person name="Xiong L."/>
        </authorList>
    </citation>
    <scope>NUCLEOTIDE SEQUENCE [LARGE SCALE GENOMIC DNA]</scope>
    <source>
        <strain evidence="1 2">YIM 133296</strain>
    </source>
</reference>
<comment type="caution">
    <text evidence="1">The sequence shown here is derived from an EMBL/GenBank/DDBJ whole genome shotgun (WGS) entry which is preliminary data.</text>
</comment>
<dbReference type="Pfam" id="PF03352">
    <property type="entry name" value="Adenine_glyco"/>
    <property type="match status" value="1"/>
</dbReference>
<dbReference type="InterPro" id="IPR011257">
    <property type="entry name" value="DNA_glycosylase"/>
</dbReference>
<dbReference type="EMBL" id="JAROAV010000031">
    <property type="protein sequence ID" value="MDF8264993.1"/>
    <property type="molecule type" value="Genomic_DNA"/>
</dbReference>
<dbReference type="InterPro" id="IPR052891">
    <property type="entry name" value="DNA-3mA_glycosylase"/>
</dbReference>
<protein>
    <submittedName>
        <fullName evidence="1">DNA-3-methyladenine glycosylase I</fullName>
    </submittedName>
</protein>
<proteinExistence type="predicted"/>
<evidence type="ECO:0000313" key="2">
    <source>
        <dbReference type="Proteomes" id="UP001528912"/>
    </source>
</evidence>
<dbReference type="Proteomes" id="UP001528912">
    <property type="component" value="Unassembled WGS sequence"/>
</dbReference>
<dbReference type="SUPFAM" id="SSF48150">
    <property type="entry name" value="DNA-glycosylase"/>
    <property type="match status" value="1"/>
</dbReference>
<dbReference type="RefSeq" id="WP_275238316.1">
    <property type="nucleotide sequence ID" value="NZ_JARFJC010000025.1"/>
</dbReference>
<dbReference type="InterPro" id="IPR005019">
    <property type="entry name" value="Adenine_glyco"/>
</dbReference>
<keyword evidence="2" id="KW-1185">Reference proteome</keyword>
<dbReference type="PANTHER" id="PTHR30037">
    <property type="entry name" value="DNA-3-METHYLADENINE GLYCOSYLASE 1"/>
    <property type="match status" value="1"/>
</dbReference>
<dbReference type="Gene3D" id="1.10.340.30">
    <property type="entry name" value="Hypothetical protein, domain 2"/>
    <property type="match status" value="1"/>
</dbReference>
<sequence length="197" mass="21471">MSVPDGIVIGPDELPRCAWAGSTPDYLEYHDHEWGVPVHGESALYERVTLEAFQSGLAWITILRKRPAFRAAFADFDADTVASYDEGDVERLMSDASIVRNRRKIDAAVTNARAVVRLREDGGLDHVVWSHRPASHRPPRTLADAATTTPESVALARTLKKAGFAHVGPTTMYAAMQACGLVDDHLAGCFRSTGARS</sequence>
<evidence type="ECO:0000313" key="1">
    <source>
        <dbReference type="EMBL" id="MDF8264993.1"/>
    </source>
</evidence>
<accession>A0ABT6C7T4</accession>